<comment type="caution">
    <text evidence="2">The sequence shown here is derived from an EMBL/GenBank/DDBJ whole genome shotgun (WGS) entry which is preliminary data.</text>
</comment>
<evidence type="ECO:0008006" key="4">
    <source>
        <dbReference type="Google" id="ProtNLM"/>
    </source>
</evidence>
<name>A0A4Y9FZU0_9MICO</name>
<keyword evidence="1" id="KW-1133">Transmembrane helix</keyword>
<dbReference type="Proteomes" id="UP000298358">
    <property type="component" value="Unassembled WGS sequence"/>
</dbReference>
<keyword evidence="1" id="KW-0812">Transmembrane</keyword>
<evidence type="ECO:0000256" key="1">
    <source>
        <dbReference type="SAM" id="Phobius"/>
    </source>
</evidence>
<dbReference type="OrthoDB" id="5121696at2"/>
<keyword evidence="1" id="KW-0472">Membrane</keyword>
<feature type="transmembrane region" description="Helical" evidence="1">
    <location>
        <begin position="58"/>
        <end position="75"/>
    </location>
</feature>
<protein>
    <recommendedName>
        <fullName evidence="4">Integral membrane protein</fullName>
    </recommendedName>
</protein>
<dbReference type="EMBL" id="SPQB01000005">
    <property type="protein sequence ID" value="TFU33797.1"/>
    <property type="molecule type" value="Genomic_DNA"/>
</dbReference>
<dbReference type="AlphaFoldDB" id="A0A4Y9FZU0"/>
<organism evidence="2 3">
    <name type="scientific">Microbacterium paludicola</name>
    <dbReference type="NCBI Taxonomy" id="300019"/>
    <lineage>
        <taxon>Bacteria</taxon>
        <taxon>Bacillati</taxon>
        <taxon>Actinomycetota</taxon>
        <taxon>Actinomycetes</taxon>
        <taxon>Micrococcales</taxon>
        <taxon>Microbacteriaceae</taxon>
        <taxon>Microbacterium</taxon>
    </lineage>
</organism>
<sequence length="96" mass="9918">MYIVLALVAAVAIGVGIHFALPRRGLRGVALAPAIAGATAAVVYAICTWTGLGEGNPVTWLVTLAVSFLLCWVGTDALSRLRASRDAATEKRLGLA</sequence>
<feature type="transmembrane region" description="Helical" evidence="1">
    <location>
        <begin position="6"/>
        <end position="22"/>
    </location>
</feature>
<evidence type="ECO:0000313" key="2">
    <source>
        <dbReference type="EMBL" id="TFU33797.1"/>
    </source>
</evidence>
<reference evidence="2 3" key="1">
    <citation type="submission" date="2019-03" db="EMBL/GenBank/DDBJ databases">
        <title>Diversity of the mouse oral microbiome.</title>
        <authorList>
            <person name="Joseph S."/>
            <person name="Aduse-Opoku J."/>
            <person name="Curtis M."/>
            <person name="Wade W."/>
            <person name="Hashim A."/>
        </authorList>
    </citation>
    <scope>NUCLEOTIDE SEQUENCE [LARGE SCALE GENOMIC DNA]</scope>
    <source>
        <strain evidence="2 3">P1012</strain>
    </source>
</reference>
<gene>
    <name evidence="2" type="ORF">E4U02_03795</name>
</gene>
<proteinExistence type="predicted"/>
<evidence type="ECO:0000313" key="3">
    <source>
        <dbReference type="Proteomes" id="UP000298358"/>
    </source>
</evidence>
<dbReference type="RefSeq" id="WP_135113355.1">
    <property type="nucleotide sequence ID" value="NZ_JADGLL010000005.1"/>
</dbReference>
<keyword evidence="3" id="KW-1185">Reference proteome</keyword>
<accession>A0A4Y9FZU0</accession>
<feature type="transmembrane region" description="Helical" evidence="1">
    <location>
        <begin position="29"/>
        <end position="52"/>
    </location>
</feature>